<dbReference type="GO" id="GO:0009432">
    <property type="term" value="P:SOS response"/>
    <property type="evidence" value="ECO:0007669"/>
    <property type="project" value="TreeGrafter"/>
</dbReference>
<keyword evidence="1" id="KW-0547">Nucleotide-binding</keyword>
<reference evidence="3 4" key="1">
    <citation type="journal article" date="2016" name="Nat. Commun.">
        <title>Thousands of microbial genomes shed light on interconnected biogeochemical processes in an aquifer system.</title>
        <authorList>
            <person name="Anantharaman K."/>
            <person name="Brown C.T."/>
            <person name="Hug L.A."/>
            <person name="Sharon I."/>
            <person name="Castelle C.J."/>
            <person name="Probst A.J."/>
            <person name="Thomas B.C."/>
            <person name="Singh A."/>
            <person name="Wilkins M.J."/>
            <person name="Karaoz U."/>
            <person name="Brodie E.L."/>
            <person name="Williams K.H."/>
            <person name="Hubbard S.S."/>
            <person name="Banfield J.F."/>
        </authorList>
    </citation>
    <scope>NUCLEOTIDE SEQUENCE [LARGE SCALE GENOMIC DNA]</scope>
</reference>
<sequence length="439" mass="48636">MKIRDVLGLNSRNHLYTSRYNGREGKRIANSKLLTKETLRKADVRVPQTYARIGNIEQLERFDWLSLPTDFVVKPNNGLGGQGIIVIEKQGEYAGEWVSSQGEIVTVADLKLQVADILQGRYSMDDLPDTAYIEERVAVHPVFEKYSYHGTPDIRVIVFNGVPIMSYARLPTEESGGRANLFQGAAAMGIDIATGITTYGVHHGTPIEFFPGTRRKLRGVQIPEWESILETAILASRAIGLGYMAADIVLQPVLRKQELGMRKQEVETVPMILEVNAQPGLKIQIANRAGLKERLTRVKGLKIVSVKHGIRVGQALFADPKLAEAGMGRKTVGATEEIEIWGLGGERETVKAKIDTGANMSSIDRELAKKLGLLDPDNHLYEDFFYSSLGRNKRQIVGIKYLMAGVKVKGMVSVADRSRMKHKFLVGKRDLGRFAVVVG</sequence>
<accession>A0A1F5F3U3</accession>
<proteinExistence type="predicted"/>
<dbReference type="Gene3D" id="2.40.70.10">
    <property type="entry name" value="Acid Proteases"/>
    <property type="match status" value="1"/>
</dbReference>
<gene>
    <name evidence="3" type="ORF">A2228_03780</name>
</gene>
<dbReference type="GO" id="GO:0046872">
    <property type="term" value="F:metal ion binding"/>
    <property type="evidence" value="ECO:0007669"/>
    <property type="project" value="InterPro"/>
</dbReference>
<dbReference type="SUPFAM" id="SSF50630">
    <property type="entry name" value="Acid proteases"/>
    <property type="match status" value="1"/>
</dbReference>
<dbReference type="PROSITE" id="PS50975">
    <property type="entry name" value="ATP_GRASP"/>
    <property type="match status" value="1"/>
</dbReference>
<name>A0A1F5F3U3_9BACT</name>
<dbReference type="InterPro" id="IPR039523">
    <property type="entry name" value="RimK-rel_E_lig_ATP-grasp"/>
</dbReference>
<dbReference type="InterPro" id="IPR021109">
    <property type="entry name" value="Peptidase_aspartic_dom_sf"/>
</dbReference>
<dbReference type="EMBL" id="MFAK01000038">
    <property type="protein sequence ID" value="OGD74246.1"/>
    <property type="molecule type" value="Genomic_DNA"/>
</dbReference>
<feature type="domain" description="ATP-grasp" evidence="2">
    <location>
        <begin position="36"/>
        <end position="302"/>
    </location>
</feature>
<evidence type="ECO:0000259" key="2">
    <source>
        <dbReference type="PROSITE" id="PS50975"/>
    </source>
</evidence>
<dbReference type="SUPFAM" id="SSF56059">
    <property type="entry name" value="Glutathione synthetase ATP-binding domain-like"/>
    <property type="match status" value="1"/>
</dbReference>
<keyword evidence="1" id="KW-0067">ATP-binding</keyword>
<dbReference type="Proteomes" id="UP000176191">
    <property type="component" value="Unassembled WGS sequence"/>
</dbReference>
<dbReference type="Gene3D" id="3.30.470.20">
    <property type="entry name" value="ATP-grasp fold, B domain"/>
    <property type="match status" value="2"/>
</dbReference>
<protein>
    <recommendedName>
        <fullName evidence="2">ATP-grasp domain-containing protein</fullName>
    </recommendedName>
</protein>
<dbReference type="PANTHER" id="PTHR21621:SF0">
    <property type="entry name" value="BETA-CITRYLGLUTAMATE SYNTHASE B-RELATED"/>
    <property type="match status" value="1"/>
</dbReference>
<dbReference type="InterPro" id="IPR011761">
    <property type="entry name" value="ATP-grasp"/>
</dbReference>
<organism evidence="3 4">
    <name type="scientific">Candidatus Collierbacteria bacterium RIFOXYA2_FULL_46_10</name>
    <dbReference type="NCBI Taxonomy" id="1817726"/>
    <lineage>
        <taxon>Bacteria</taxon>
        <taxon>Candidatus Collieribacteriota</taxon>
    </lineage>
</organism>
<comment type="caution">
    <text evidence="3">The sequence shown here is derived from an EMBL/GenBank/DDBJ whole genome shotgun (WGS) entry which is preliminary data.</text>
</comment>
<dbReference type="GO" id="GO:0005524">
    <property type="term" value="F:ATP binding"/>
    <property type="evidence" value="ECO:0007669"/>
    <property type="project" value="UniProtKB-UniRule"/>
</dbReference>
<dbReference type="GO" id="GO:0005737">
    <property type="term" value="C:cytoplasm"/>
    <property type="evidence" value="ECO:0007669"/>
    <property type="project" value="TreeGrafter"/>
</dbReference>
<dbReference type="PANTHER" id="PTHR21621">
    <property type="entry name" value="RIBOSOMAL PROTEIN S6 MODIFICATION PROTEIN"/>
    <property type="match status" value="1"/>
</dbReference>
<evidence type="ECO:0000313" key="3">
    <source>
        <dbReference type="EMBL" id="OGD74246.1"/>
    </source>
</evidence>
<evidence type="ECO:0000256" key="1">
    <source>
        <dbReference type="PROSITE-ProRule" id="PRU00409"/>
    </source>
</evidence>
<dbReference type="AlphaFoldDB" id="A0A1F5F3U3"/>
<dbReference type="Pfam" id="PF14397">
    <property type="entry name" value="ATPgrasp_ST"/>
    <property type="match status" value="1"/>
</dbReference>
<evidence type="ECO:0000313" key="4">
    <source>
        <dbReference type="Proteomes" id="UP000176191"/>
    </source>
</evidence>
<dbReference type="GO" id="GO:0018169">
    <property type="term" value="F:ribosomal S6-glutamic acid ligase activity"/>
    <property type="evidence" value="ECO:0007669"/>
    <property type="project" value="TreeGrafter"/>
</dbReference>